<dbReference type="Pfam" id="PF01609">
    <property type="entry name" value="DDE_Tnp_1"/>
    <property type="match status" value="1"/>
</dbReference>
<accession>A0A2P7U393</accession>
<dbReference type="PANTHER" id="PTHR35604">
    <property type="entry name" value="TRANSPOSASE INSH FOR INSERTION SEQUENCE ELEMENT IS5A-RELATED"/>
    <property type="match status" value="1"/>
</dbReference>
<comment type="caution">
    <text evidence="3">The sequence shown here is derived from an EMBL/GenBank/DDBJ whole genome shotgun (WGS) entry which is preliminary data.</text>
</comment>
<keyword evidence="4" id="KW-1185">Reference proteome</keyword>
<evidence type="ECO:0000259" key="2">
    <source>
        <dbReference type="Pfam" id="PF01609"/>
    </source>
</evidence>
<feature type="region of interest" description="Disordered" evidence="1">
    <location>
        <begin position="1"/>
        <end position="20"/>
    </location>
</feature>
<protein>
    <recommendedName>
        <fullName evidence="2">Transposase IS4-like domain-containing protein</fullName>
    </recommendedName>
</protein>
<dbReference type="GO" id="GO:0003677">
    <property type="term" value="F:DNA binding"/>
    <property type="evidence" value="ECO:0007669"/>
    <property type="project" value="InterPro"/>
</dbReference>
<evidence type="ECO:0000313" key="3">
    <source>
        <dbReference type="EMBL" id="PSJ81417.1"/>
    </source>
</evidence>
<organism evidence="3 4">
    <name type="scientific">Neisseria iguanae</name>
    <dbReference type="NCBI Taxonomy" id="90242"/>
    <lineage>
        <taxon>Bacteria</taxon>
        <taxon>Pseudomonadati</taxon>
        <taxon>Pseudomonadota</taxon>
        <taxon>Betaproteobacteria</taxon>
        <taxon>Neisseriales</taxon>
        <taxon>Neisseriaceae</taxon>
        <taxon>Neisseria</taxon>
    </lineage>
</organism>
<reference evidence="3 4" key="1">
    <citation type="submission" date="2018-03" db="EMBL/GenBank/DDBJ databases">
        <title>Neisseria weixii sp. nov., isolated from the intestinal contents of Tibetan Plateau pika (Ochotona curzoniae) in Yushu, Qinghai Province, China.</title>
        <authorList>
            <person name="Gui Z."/>
        </authorList>
    </citation>
    <scope>NUCLEOTIDE SEQUENCE [LARGE SCALE GENOMIC DNA]</scope>
    <source>
        <strain evidence="3 4">ATCC 51483</strain>
    </source>
</reference>
<dbReference type="PANTHER" id="PTHR35604:SF2">
    <property type="entry name" value="TRANSPOSASE INSH FOR INSERTION SEQUENCE ELEMENT IS5A-RELATED"/>
    <property type="match status" value="1"/>
</dbReference>
<evidence type="ECO:0000313" key="4">
    <source>
        <dbReference type="Proteomes" id="UP000241868"/>
    </source>
</evidence>
<evidence type="ECO:0000256" key="1">
    <source>
        <dbReference type="SAM" id="MobiDB-lite"/>
    </source>
</evidence>
<gene>
    <name evidence="3" type="ORF">C7N83_00510</name>
</gene>
<dbReference type="GO" id="GO:0004803">
    <property type="term" value="F:transposase activity"/>
    <property type="evidence" value="ECO:0007669"/>
    <property type="project" value="InterPro"/>
</dbReference>
<dbReference type="GO" id="GO:0006313">
    <property type="term" value="P:DNA transposition"/>
    <property type="evidence" value="ECO:0007669"/>
    <property type="project" value="InterPro"/>
</dbReference>
<dbReference type="AlphaFoldDB" id="A0A2P7U393"/>
<dbReference type="EMBL" id="PXYY01000002">
    <property type="protein sequence ID" value="PSJ81417.1"/>
    <property type="molecule type" value="Genomic_DNA"/>
</dbReference>
<dbReference type="InterPro" id="IPR002559">
    <property type="entry name" value="Transposase_11"/>
</dbReference>
<feature type="compositionally biased region" description="Basic and acidic residues" evidence="1">
    <location>
        <begin position="8"/>
        <end position="18"/>
    </location>
</feature>
<feature type="domain" description="Transposase IS4-like" evidence="2">
    <location>
        <begin position="2"/>
        <end position="66"/>
    </location>
</feature>
<proteinExistence type="predicted"/>
<dbReference type="Proteomes" id="UP000241868">
    <property type="component" value="Unassembled WGS sequence"/>
</dbReference>
<sequence>MMRKAHRDRPLTEEDKGRNKQLSKTRYVVEQCFGTLRRTFRYNRASYFGLLKVAAQSHLKMICVNLLKAANRLHVPVMA</sequence>
<name>A0A2P7U393_9NEIS</name>